<feature type="transmembrane region" description="Helical" evidence="1">
    <location>
        <begin position="251"/>
        <end position="272"/>
    </location>
</feature>
<evidence type="ECO:0000256" key="2">
    <source>
        <dbReference type="SAM" id="SignalP"/>
    </source>
</evidence>
<evidence type="ECO:0000313" key="4">
    <source>
        <dbReference type="EMBL" id="VFT95166.1"/>
    </source>
</evidence>
<dbReference type="OrthoDB" id="79646at2759"/>
<proteinExistence type="predicted"/>
<keyword evidence="1" id="KW-1133">Transmembrane helix</keyword>
<feature type="chain" id="PRO_5036355571" evidence="2">
    <location>
        <begin position="18"/>
        <end position="292"/>
    </location>
</feature>
<keyword evidence="5" id="KW-1185">Reference proteome</keyword>
<dbReference type="EMBL" id="VJMH01006390">
    <property type="protein sequence ID" value="KAF0690180.1"/>
    <property type="molecule type" value="Genomic_DNA"/>
</dbReference>
<dbReference type="EMBL" id="CAADRA010006411">
    <property type="protein sequence ID" value="VFT95166.1"/>
    <property type="molecule type" value="Genomic_DNA"/>
</dbReference>
<keyword evidence="1" id="KW-0472">Membrane</keyword>
<evidence type="ECO:0000313" key="5">
    <source>
        <dbReference type="Proteomes" id="UP000332933"/>
    </source>
</evidence>
<accession>A0A485LAN2</accession>
<reference evidence="3" key="2">
    <citation type="submission" date="2019-06" db="EMBL/GenBank/DDBJ databases">
        <title>Genomics analysis of Aphanomyces spp. identifies a new class of oomycete effector associated with host adaptation.</title>
        <authorList>
            <person name="Gaulin E."/>
        </authorList>
    </citation>
    <scope>NUCLEOTIDE SEQUENCE</scope>
    <source>
        <strain evidence="3">CBS 578.67</strain>
    </source>
</reference>
<keyword evidence="1" id="KW-0812">Transmembrane</keyword>
<organism evidence="4 5">
    <name type="scientific">Aphanomyces stellatus</name>
    <dbReference type="NCBI Taxonomy" id="120398"/>
    <lineage>
        <taxon>Eukaryota</taxon>
        <taxon>Sar</taxon>
        <taxon>Stramenopiles</taxon>
        <taxon>Oomycota</taxon>
        <taxon>Saprolegniomycetes</taxon>
        <taxon>Saprolegniales</taxon>
        <taxon>Verrucalvaceae</taxon>
        <taxon>Aphanomyces</taxon>
    </lineage>
</organism>
<sequence length="292" mass="31480">MLLLLVALALAALQCDASPFPFDAATGTIDWHAYHAAAYPSLDHLPKSVVSDKEEVNVAWPHCRLCRQVVSYVDRVRHVADVSCPVLVAGVDLTCDWLARRRLSAACGNLTSDVGAIKASLQRGLSGSTICHRELHMCGLEYGMKSVRVVANHLPVENASCVDCWLAAQYADAARRVRGLPTDAIATGIEATCNRGQISLHHHRPGCKALAAHASTMVALLANGTTSTMVCRHLDQCLPQTVHEDEPSDDVLTWVCVVMVLLACAALVWGCLRAAHTNDATAYMALPRDEKV</sequence>
<name>A0A485LAN2_9STRA</name>
<gene>
    <name evidence="4" type="primary">Aste57867_18430</name>
    <name evidence="3" type="ORF">As57867_018368</name>
    <name evidence="4" type="ORF">ASTE57867_18430</name>
</gene>
<protein>
    <submittedName>
        <fullName evidence="4">Aste57867_18430 protein</fullName>
    </submittedName>
</protein>
<reference evidence="4 5" key="1">
    <citation type="submission" date="2019-03" db="EMBL/GenBank/DDBJ databases">
        <authorList>
            <person name="Gaulin E."/>
            <person name="Dumas B."/>
        </authorList>
    </citation>
    <scope>NUCLEOTIDE SEQUENCE [LARGE SCALE GENOMIC DNA]</scope>
    <source>
        <strain evidence="4">CBS 568.67</strain>
    </source>
</reference>
<evidence type="ECO:0000256" key="1">
    <source>
        <dbReference type="SAM" id="Phobius"/>
    </source>
</evidence>
<dbReference type="AlphaFoldDB" id="A0A485LAN2"/>
<keyword evidence="2" id="KW-0732">Signal</keyword>
<evidence type="ECO:0000313" key="3">
    <source>
        <dbReference type="EMBL" id="KAF0690180.1"/>
    </source>
</evidence>
<dbReference type="Proteomes" id="UP000332933">
    <property type="component" value="Unassembled WGS sequence"/>
</dbReference>
<feature type="signal peptide" evidence="2">
    <location>
        <begin position="1"/>
        <end position="17"/>
    </location>
</feature>